<proteinExistence type="predicted"/>
<keyword evidence="3" id="KW-1185">Reference proteome</keyword>
<name>A0A7Y9JGM8_9ACTN</name>
<organism evidence="2 3">
    <name type="scientific">Actinomadura luteofluorescens</name>
    <dbReference type="NCBI Taxonomy" id="46163"/>
    <lineage>
        <taxon>Bacteria</taxon>
        <taxon>Bacillati</taxon>
        <taxon>Actinomycetota</taxon>
        <taxon>Actinomycetes</taxon>
        <taxon>Streptosporangiales</taxon>
        <taxon>Thermomonosporaceae</taxon>
        <taxon>Actinomadura</taxon>
    </lineage>
</organism>
<reference evidence="2 3" key="1">
    <citation type="submission" date="2020-07" db="EMBL/GenBank/DDBJ databases">
        <title>Sequencing the genomes of 1000 actinobacteria strains.</title>
        <authorList>
            <person name="Klenk H.-P."/>
        </authorList>
    </citation>
    <scope>NUCLEOTIDE SEQUENCE [LARGE SCALE GENOMIC DNA]</scope>
    <source>
        <strain evidence="2 3">DSM 40398</strain>
    </source>
</reference>
<feature type="compositionally biased region" description="Basic and acidic residues" evidence="1">
    <location>
        <begin position="536"/>
        <end position="545"/>
    </location>
</feature>
<evidence type="ECO:0000313" key="3">
    <source>
        <dbReference type="Proteomes" id="UP000529783"/>
    </source>
</evidence>
<evidence type="ECO:0000256" key="1">
    <source>
        <dbReference type="SAM" id="MobiDB-lite"/>
    </source>
</evidence>
<dbReference type="Proteomes" id="UP000529783">
    <property type="component" value="Unassembled WGS sequence"/>
</dbReference>
<gene>
    <name evidence="2" type="ORF">BJY14_003736</name>
</gene>
<feature type="compositionally biased region" description="Basic and acidic residues" evidence="1">
    <location>
        <begin position="386"/>
        <end position="401"/>
    </location>
</feature>
<evidence type="ECO:0000313" key="2">
    <source>
        <dbReference type="EMBL" id="NYD47753.1"/>
    </source>
</evidence>
<dbReference type="AlphaFoldDB" id="A0A7Y9JGM8"/>
<protein>
    <submittedName>
        <fullName evidence="2">Uncharacterized protein</fullName>
    </submittedName>
</protein>
<sequence length="583" mass="62975">MEREHYGRLLRLAYLTLDDGDHPLSRARRAAAGAMRARRGGYPAKRARLVTILLTDPPTGRHRLHGLLFEPARIEPGPVRAALPEFPPDERLAYLLYRDGLTAPEVVAELSGHLAIRFEDVDRVVDAVDARTGLDEAGQRAEIEAFEPDLVRLRPPVTVPPARRASMVGVTAAGVVAAVVLAVSATVFSRTDEGHGTPTLIGARAWLASSAPTVEEWPSQGGLLHDAALLRRAADAWRGDRRDPPVGRVAVMYAGTVDGASLVVLRDSPGPRDMPSVAQYFERRRSRGVESVRKLGTDAGQLVMVGMTWRYLVPPWLLDVRVAVPSGRSPEWQPVAVRDGLSAPLPWNWFTPRCQNYLVFQMTSGMQTITQLASNDPRSAAPRVWFRDAPDQEPPKQEPQRRVPPKRGTPEQKRLEQEARSAWAALNAVACAGAATLSESGDLRLGRLWSGELPDGGGRATLLTVDSVSSGAPGTSILISEDGRALSERGGTNSDRVSSGATSAAAVWWRSPRRWRLVAAAGPGVARLRSIGELGSHEDTADGRGEAPLLVVPGPRDGDAGRLPVVQVVAYEPDGDRTVITPR</sequence>
<feature type="region of interest" description="Disordered" evidence="1">
    <location>
        <begin position="536"/>
        <end position="562"/>
    </location>
</feature>
<dbReference type="EMBL" id="JACCBA010000001">
    <property type="protein sequence ID" value="NYD47753.1"/>
    <property type="molecule type" value="Genomic_DNA"/>
</dbReference>
<feature type="region of interest" description="Disordered" evidence="1">
    <location>
        <begin position="386"/>
        <end position="419"/>
    </location>
</feature>
<comment type="caution">
    <text evidence="2">The sequence shown here is derived from an EMBL/GenBank/DDBJ whole genome shotgun (WGS) entry which is preliminary data.</text>
</comment>
<feature type="compositionally biased region" description="Basic and acidic residues" evidence="1">
    <location>
        <begin position="408"/>
        <end position="419"/>
    </location>
</feature>
<accession>A0A7Y9JGM8</accession>